<evidence type="ECO:0000256" key="4">
    <source>
        <dbReference type="ARBA" id="ARBA00023273"/>
    </source>
</evidence>
<name>B0XBT3_CULQU</name>
<dbReference type="GO" id="GO:0031514">
    <property type="term" value="C:motile cilium"/>
    <property type="evidence" value="ECO:0007669"/>
    <property type="project" value="TreeGrafter"/>
</dbReference>
<reference evidence="6" key="1">
    <citation type="submission" date="2007-03" db="EMBL/GenBank/DDBJ databases">
        <title>Annotation of Culex pipiens quinquefasciatus.</title>
        <authorList>
            <consortium name="The Broad Institute Genome Sequencing Platform"/>
            <person name="Atkinson P.W."/>
            <person name="Hemingway J."/>
            <person name="Christensen B.M."/>
            <person name="Higgs S."/>
            <person name="Kodira C."/>
            <person name="Hannick L."/>
            <person name="Megy K."/>
            <person name="O'Leary S."/>
            <person name="Pearson M."/>
            <person name="Haas B.J."/>
            <person name="Mauceli E."/>
            <person name="Wortman J.R."/>
            <person name="Lee N.H."/>
            <person name="Guigo R."/>
            <person name="Stanke M."/>
            <person name="Alvarado L."/>
            <person name="Amedeo P."/>
            <person name="Antoine C.H."/>
            <person name="Arensburger P."/>
            <person name="Bidwell S.L."/>
            <person name="Crawford M."/>
            <person name="Camaro F."/>
            <person name="Devon K."/>
            <person name="Engels R."/>
            <person name="Hammond M."/>
            <person name="Howarth C."/>
            <person name="Koehrsen M."/>
            <person name="Lawson D."/>
            <person name="Montgomery P."/>
            <person name="Nene V."/>
            <person name="Nusbaum C."/>
            <person name="Puiu D."/>
            <person name="Romero-Severson J."/>
            <person name="Severson D.W."/>
            <person name="Shumway M."/>
            <person name="Sisk P."/>
            <person name="Stolte C."/>
            <person name="Zeng Q."/>
            <person name="Eisenstadt E."/>
            <person name="Fraser-Liggett C."/>
            <person name="Strausberg R."/>
            <person name="Galagan J."/>
            <person name="Birren B."/>
            <person name="Collins F.H."/>
        </authorList>
    </citation>
    <scope>NUCLEOTIDE SEQUENCE [LARGE SCALE GENOMIC DNA]</scope>
    <source>
        <strain evidence="6">JHB</strain>
    </source>
</reference>
<evidence type="ECO:0000256" key="5">
    <source>
        <dbReference type="ARBA" id="ARBA00040994"/>
    </source>
</evidence>
<evidence type="ECO:0000256" key="2">
    <source>
        <dbReference type="ARBA" id="ARBA00022574"/>
    </source>
</evidence>
<reference evidence="7" key="2">
    <citation type="submission" date="2021-02" db="UniProtKB">
        <authorList>
            <consortium name="EnsemblMetazoa"/>
        </authorList>
    </citation>
    <scope>IDENTIFICATION</scope>
    <source>
        <strain evidence="7">JHB</strain>
    </source>
</reference>
<dbReference type="InterPro" id="IPR001680">
    <property type="entry name" value="WD40_rpt"/>
</dbReference>
<proteinExistence type="predicted"/>
<dbReference type="InParanoid" id="B0XBT3"/>
<dbReference type="Gene3D" id="2.130.10.10">
    <property type="entry name" value="YVTN repeat-like/Quinoprotein amine dehydrogenase"/>
    <property type="match status" value="2"/>
</dbReference>
<protein>
    <recommendedName>
        <fullName evidence="5">Cilia- and flagella-associated protein 251</fullName>
    </recommendedName>
</protein>
<dbReference type="OrthoDB" id="4899631at2759"/>
<keyword evidence="2" id="KW-0853">WD repeat</keyword>
<keyword evidence="8" id="KW-1185">Reference proteome</keyword>
<dbReference type="EMBL" id="DS232652">
    <property type="protein sequence ID" value="EDS44462.1"/>
    <property type="molecule type" value="Genomic_DNA"/>
</dbReference>
<dbReference type="InterPro" id="IPR015943">
    <property type="entry name" value="WD40/YVTN_repeat-like_dom_sf"/>
</dbReference>
<accession>B0XBT3</accession>
<dbReference type="STRING" id="7176.B0XBT3"/>
<gene>
    <name evidence="7" type="primary">6050510</name>
    <name evidence="6" type="ORF">CpipJ_CPIJ016940</name>
</gene>
<dbReference type="OMA" id="YYAQIRA"/>
<comment type="subcellular location">
    <subcellularLocation>
        <location evidence="1">Cell projection</location>
        <location evidence="1">Cilium</location>
    </subcellularLocation>
</comment>
<keyword evidence="3" id="KW-0677">Repeat</keyword>
<dbReference type="eggNOG" id="ENOG502QQ05">
    <property type="taxonomic scope" value="Eukaryota"/>
</dbReference>
<dbReference type="PANTHER" id="PTHR13720">
    <property type="entry name" value="WD-40 REPEAT PROTEIN"/>
    <property type="match status" value="1"/>
</dbReference>
<dbReference type="HOGENOM" id="CLU_305285_0_0_1"/>
<sequence>MGEIVPYNPIEDSIDDLQHRCQPFVLEWVFGFNPRVPLVNLTTRKDSKELVMASGNALIFYKLENQTEVAHTLVGHKSNVSMILSDASGRFVASTDNLYSINIWDREGNPGGAPLAIRTIYEPFKSAEINAIGLSQDGRYLVVACSGSQHLLQLWQWTVGNDAPDDSVELPSRLGKIKNIRFCADHGKKNHFIITLESAVIFGYFDPRKQKLFIEVPKKHGFQDYNDSVFVDDSARAVSVTGAGMAIVWADDKKLDGQLKKQFLKYLHLKYASINVIKCCDRKLITGDDDGEIRFYDAHMRILYWFKQEDPEPIRTISFGVLPRKYVFEGGQQSGFSSENNEEEEVLCMDSLPRDVSLEGNPVIVRSFIMATKSGRIYDVDIVQNKIQELYYPSGSIITSFDVHPKEQHLCCCDGNGKVTIFDLKEKQPIMSLNVPIQRTRRGRITALNYSPCGTFLVGGAENGYIWAINPATMIIGEDSPLQYSCEKIRQLVFAPDSKLLVFADDEGSVGLLQRENESWKLLGKCVSHKTAQVLFITPSRFLSIGDDRLLPGGKFITFMTNKNLYIQQLPIDGNPFKYMGMFAHPKMLKASRPMKDQLMFCFGEGDHAISMWRMNTVPLIENQKHCGPGLDPFCTLLPGGKTGCYVKEMLSLFFYNQISPKNGDEDTEIAIHDAMDIRDIPNYMRSIGFHMTQFEEDNLTAEIASLNTPSLTFAEVVALFLNHRSLLNPSCEDIQAALTCVTGGIFESVELGSFVGALSTLGERIDARELTFYGEVLFPECVPRGVEAEGGSFLVPLDELAEKLC</sequence>
<dbReference type="EnsemblMetazoa" id="CPIJ016940-RA">
    <property type="protein sequence ID" value="CPIJ016940-PA"/>
    <property type="gene ID" value="CPIJ016940"/>
</dbReference>
<dbReference type="Proteomes" id="UP000002320">
    <property type="component" value="Unassembled WGS sequence"/>
</dbReference>
<dbReference type="VEuPathDB" id="VectorBase:CPIJ016940"/>
<evidence type="ECO:0000256" key="3">
    <source>
        <dbReference type="ARBA" id="ARBA00022737"/>
    </source>
</evidence>
<keyword evidence="4" id="KW-0966">Cell projection</keyword>
<organism>
    <name type="scientific">Culex quinquefasciatus</name>
    <name type="common">Southern house mosquito</name>
    <name type="synonym">Culex pungens</name>
    <dbReference type="NCBI Taxonomy" id="7176"/>
    <lineage>
        <taxon>Eukaryota</taxon>
        <taxon>Metazoa</taxon>
        <taxon>Ecdysozoa</taxon>
        <taxon>Arthropoda</taxon>
        <taxon>Hexapoda</taxon>
        <taxon>Insecta</taxon>
        <taxon>Pterygota</taxon>
        <taxon>Neoptera</taxon>
        <taxon>Endopterygota</taxon>
        <taxon>Diptera</taxon>
        <taxon>Nematocera</taxon>
        <taxon>Culicoidea</taxon>
        <taxon>Culicidae</taxon>
        <taxon>Culicinae</taxon>
        <taxon>Culicini</taxon>
        <taxon>Culex</taxon>
        <taxon>Culex</taxon>
    </lineage>
</organism>
<evidence type="ECO:0000256" key="1">
    <source>
        <dbReference type="ARBA" id="ARBA00004138"/>
    </source>
</evidence>
<dbReference type="AlphaFoldDB" id="B0XBT3"/>
<dbReference type="InterPro" id="IPR050630">
    <property type="entry name" value="WD_repeat_EMAP"/>
</dbReference>
<dbReference type="VEuPathDB" id="VectorBase:CQUJHB009724"/>
<evidence type="ECO:0000313" key="7">
    <source>
        <dbReference type="EnsemblMetazoa" id="CPIJ016940-PA"/>
    </source>
</evidence>
<evidence type="ECO:0000313" key="6">
    <source>
        <dbReference type="EMBL" id="EDS44462.1"/>
    </source>
</evidence>
<dbReference type="SUPFAM" id="SSF50978">
    <property type="entry name" value="WD40 repeat-like"/>
    <property type="match status" value="1"/>
</dbReference>
<dbReference type="PANTHER" id="PTHR13720:SF13">
    <property type="entry name" value="CILIA- AND FLAGELLA-ASSOCIATED PROTEIN 251"/>
    <property type="match status" value="1"/>
</dbReference>
<dbReference type="SUPFAM" id="SSF50960">
    <property type="entry name" value="TolB, C-terminal domain"/>
    <property type="match status" value="1"/>
</dbReference>
<dbReference type="KEGG" id="cqu:CpipJ_CPIJ016940"/>
<dbReference type="SMART" id="SM00320">
    <property type="entry name" value="WD40"/>
    <property type="match status" value="6"/>
</dbReference>
<evidence type="ECO:0000313" key="8">
    <source>
        <dbReference type="Proteomes" id="UP000002320"/>
    </source>
</evidence>
<dbReference type="InterPro" id="IPR036322">
    <property type="entry name" value="WD40_repeat_dom_sf"/>
</dbReference>